<dbReference type="InterPro" id="IPR030846">
    <property type="entry name" value="DnaG_bac"/>
</dbReference>
<dbReference type="GO" id="GO:0005737">
    <property type="term" value="C:cytoplasm"/>
    <property type="evidence" value="ECO:0007669"/>
    <property type="project" value="TreeGrafter"/>
</dbReference>
<dbReference type="InterPro" id="IPR016136">
    <property type="entry name" value="DNA_helicase_N/primase_C"/>
</dbReference>
<evidence type="ECO:0000256" key="5">
    <source>
        <dbReference type="ARBA" id="ARBA00022705"/>
    </source>
</evidence>
<evidence type="ECO:0000256" key="14">
    <source>
        <dbReference type="PIRSR" id="PIRSR002811-1"/>
    </source>
</evidence>
<evidence type="ECO:0000256" key="7">
    <source>
        <dbReference type="ARBA" id="ARBA00022771"/>
    </source>
</evidence>
<evidence type="ECO:0000256" key="2">
    <source>
        <dbReference type="ARBA" id="ARBA00022515"/>
    </source>
</evidence>
<evidence type="ECO:0000256" key="1">
    <source>
        <dbReference type="ARBA" id="ARBA00022478"/>
    </source>
</evidence>
<evidence type="ECO:0000259" key="16">
    <source>
        <dbReference type="PROSITE" id="PS50880"/>
    </source>
</evidence>
<dbReference type="EMBL" id="JACHHV010000009">
    <property type="protein sequence ID" value="MBB5887861.1"/>
    <property type="molecule type" value="Genomic_DNA"/>
</dbReference>
<comment type="caution">
    <text evidence="17">The sequence shown here is derived from an EMBL/GenBank/DDBJ whole genome shotgun (WGS) entry which is preliminary data.</text>
</comment>
<organism evidence="17 18">
    <name type="scientific">Lactovum miscens</name>
    <dbReference type="NCBI Taxonomy" id="190387"/>
    <lineage>
        <taxon>Bacteria</taxon>
        <taxon>Bacillati</taxon>
        <taxon>Bacillota</taxon>
        <taxon>Bacilli</taxon>
        <taxon>Lactobacillales</taxon>
        <taxon>Streptococcaceae</taxon>
        <taxon>Lactovum</taxon>
    </lineage>
</organism>
<dbReference type="PIRSF" id="PIRSF002811">
    <property type="entry name" value="DnaG"/>
    <property type="match status" value="1"/>
</dbReference>
<sequence length="626" mass="71262">MAIPKEEITEIRNSVNIADFIGQFVALKKSGQGFQGLCPFHNEKSPSFNVTPSKGIFKCFGCGKGGSIFDFVMEYKKIGFQAAVKEVADFAGIHVQIDQADSFKANPNANLYEINNQASYIFENYLLITEQGNNARDYLKKRGVNEKIAKQFNLGLSADSPNFLYQGLSKKFEEDVLAKSGLFNFSNKQAYDVYQNRLMFTIHDQNGQVIGFSGRIWQENDERQGKYVNTTTTPIFEKSDVLYNLHRAKDTIKKTKEVYLMEGFMDVIAAYKSGINNAVAIMGTALTEKHIKTLARLASKIVLVTDGDKAGQAAIEKSLKVISNIDVQIVKIPDAQDPDEYARDHGALALENLLINFRMSKSEFLMDYLRPTNLNNVVNQLEFLQKMAEVIAGEKNTELQTVYMRRLVEILPDFEYNQVEQAVKNVIKSKRPNQKSFPINSSGQSHYSNQDSNSFSSSSFSNRYEESDFASYDAQEFSQSLPTRKITKSEKLEWQLLHRMLLQPDFLEKISQDVSVKFIHRETASLYDAMILEQLTQGMIDDIYFPESLDPELRNLYYDILAQNLPEVISENELDEILSALRRETILSKVEKLKLEGLKAQNEGNQKRELELANEIFQLRKSLQDN</sequence>
<dbReference type="SUPFAM" id="SSF56731">
    <property type="entry name" value="DNA primase core"/>
    <property type="match status" value="1"/>
</dbReference>
<dbReference type="SMART" id="SM00400">
    <property type="entry name" value="ZnF_CHCC"/>
    <property type="match status" value="1"/>
</dbReference>
<dbReference type="Pfam" id="PF01807">
    <property type="entry name" value="Zn_ribbon_DnaG"/>
    <property type="match status" value="1"/>
</dbReference>
<dbReference type="GO" id="GO:0003677">
    <property type="term" value="F:DNA binding"/>
    <property type="evidence" value="ECO:0007669"/>
    <property type="project" value="UniProtKB-KW"/>
</dbReference>
<comment type="similarity">
    <text evidence="12 13">Belongs to the DnaG primase family.</text>
</comment>
<proteinExistence type="inferred from homology"/>
<keyword evidence="6 12" id="KW-0479">Metal-binding</keyword>
<dbReference type="InterPro" id="IPR006295">
    <property type="entry name" value="DNA_primase_DnaG"/>
</dbReference>
<dbReference type="Pfam" id="PF08275">
    <property type="entry name" value="DNAG_N"/>
    <property type="match status" value="1"/>
</dbReference>
<evidence type="ECO:0000256" key="8">
    <source>
        <dbReference type="ARBA" id="ARBA00022833"/>
    </source>
</evidence>
<dbReference type="InterPro" id="IPR037068">
    <property type="entry name" value="DNA_primase_core_N_sf"/>
</dbReference>
<keyword evidence="11 12" id="KW-0804">Transcription</keyword>
<reference evidence="17 18" key="1">
    <citation type="submission" date="2020-08" db="EMBL/GenBank/DDBJ databases">
        <title>Genomic Encyclopedia of Type Strains, Phase IV (KMG-IV): sequencing the most valuable type-strain genomes for metagenomic binning, comparative biology and taxonomic classification.</title>
        <authorList>
            <person name="Goeker M."/>
        </authorList>
    </citation>
    <scope>NUCLEOTIDE SEQUENCE [LARGE SCALE GENOMIC DNA]</scope>
    <source>
        <strain evidence="17 18">DSM 14925</strain>
    </source>
</reference>
<keyword evidence="2 12" id="KW-0639">Primosome</keyword>
<evidence type="ECO:0000256" key="11">
    <source>
        <dbReference type="ARBA" id="ARBA00023163"/>
    </source>
</evidence>
<dbReference type="PANTHER" id="PTHR30313:SF2">
    <property type="entry name" value="DNA PRIMASE"/>
    <property type="match status" value="1"/>
</dbReference>
<dbReference type="NCBIfam" id="TIGR01391">
    <property type="entry name" value="dnaG"/>
    <property type="match status" value="1"/>
</dbReference>
<evidence type="ECO:0000256" key="9">
    <source>
        <dbReference type="ARBA" id="ARBA00022842"/>
    </source>
</evidence>
<feature type="domain" description="Toprim" evidence="16">
    <location>
        <begin position="256"/>
        <end position="333"/>
    </location>
</feature>
<dbReference type="InterPro" id="IPR006171">
    <property type="entry name" value="TOPRIM_dom"/>
</dbReference>
<gene>
    <name evidence="12" type="primary">dnaG</name>
    <name evidence="17" type="ORF">HNQ37_000740</name>
</gene>
<dbReference type="GO" id="GO:0008270">
    <property type="term" value="F:zinc ion binding"/>
    <property type="evidence" value="ECO:0007669"/>
    <property type="project" value="UniProtKB-UniRule"/>
</dbReference>
<dbReference type="InterPro" id="IPR013264">
    <property type="entry name" value="DNAG_N"/>
</dbReference>
<dbReference type="GO" id="GO:0000428">
    <property type="term" value="C:DNA-directed RNA polymerase complex"/>
    <property type="evidence" value="ECO:0007669"/>
    <property type="project" value="UniProtKB-KW"/>
</dbReference>
<comment type="subunit">
    <text evidence="12">Monomer. Interacts with DnaB.</text>
</comment>
<dbReference type="InterPro" id="IPR036977">
    <property type="entry name" value="DNA_primase_Znf_CHC2"/>
</dbReference>
<feature type="region of interest" description="Disordered" evidence="15">
    <location>
        <begin position="434"/>
        <end position="454"/>
    </location>
</feature>
<dbReference type="AlphaFoldDB" id="A0A841C8I7"/>
<dbReference type="FunFam" id="3.90.580.10:FF:000001">
    <property type="entry name" value="DNA primase"/>
    <property type="match status" value="1"/>
</dbReference>
<dbReference type="Gene3D" id="3.90.980.10">
    <property type="entry name" value="DNA primase, catalytic core, N-terminal domain"/>
    <property type="match status" value="1"/>
</dbReference>
<evidence type="ECO:0000256" key="15">
    <source>
        <dbReference type="SAM" id="MobiDB-lite"/>
    </source>
</evidence>
<evidence type="ECO:0000256" key="13">
    <source>
        <dbReference type="PIRNR" id="PIRNR002811"/>
    </source>
</evidence>
<name>A0A841C8I7_9LACT</name>
<keyword evidence="3 12" id="KW-0808">Transferase</keyword>
<comment type="function">
    <text evidence="12 13">RNA polymerase that catalyzes the synthesis of short RNA molecules used as primers for DNA polymerase during DNA replication.</text>
</comment>
<dbReference type="GO" id="GO:1990077">
    <property type="term" value="C:primosome complex"/>
    <property type="evidence" value="ECO:0007669"/>
    <property type="project" value="UniProtKB-KW"/>
</dbReference>
<dbReference type="InterPro" id="IPR002694">
    <property type="entry name" value="Znf_CHC2"/>
</dbReference>
<keyword evidence="18" id="KW-1185">Reference proteome</keyword>
<evidence type="ECO:0000313" key="17">
    <source>
        <dbReference type="EMBL" id="MBB5887861.1"/>
    </source>
</evidence>
<keyword evidence="7 12" id="KW-0863">Zinc-finger</keyword>
<comment type="cofactor">
    <cofactor evidence="12 13 14">
        <name>Zn(2+)</name>
        <dbReference type="ChEBI" id="CHEBI:29105"/>
    </cofactor>
    <text evidence="12 13 14">Binds 1 zinc ion per monomer.</text>
</comment>
<comment type="catalytic activity">
    <reaction evidence="12">
        <text>ssDNA + n NTP = ssDNA/pppN(pN)n-1 hybrid + (n-1) diphosphate.</text>
        <dbReference type="EC" id="2.7.7.101"/>
    </reaction>
</comment>
<protein>
    <recommendedName>
        <fullName evidence="12 13">DNA primase</fullName>
        <ecNumber evidence="12">2.7.7.101</ecNumber>
    </recommendedName>
</protein>
<accession>A0A841C8I7</accession>
<dbReference type="CDD" id="cd03364">
    <property type="entry name" value="TOPRIM_DnaG_primases"/>
    <property type="match status" value="1"/>
</dbReference>
<feature type="zinc finger region" description="CHC2-type" evidence="12 14">
    <location>
        <begin position="38"/>
        <end position="62"/>
    </location>
</feature>
<dbReference type="GO" id="GO:0006269">
    <property type="term" value="P:DNA replication, synthesis of primer"/>
    <property type="evidence" value="ECO:0007669"/>
    <property type="project" value="UniProtKB-UniRule"/>
</dbReference>
<keyword evidence="10 12" id="KW-0238">DNA-binding</keyword>
<dbReference type="RefSeq" id="WP_183539406.1">
    <property type="nucleotide sequence ID" value="NZ_JACHHV010000009.1"/>
</dbReference>
<dbReference type="PROSITE" id="PS50880">
    <property type="entry name" value="TOPRIM"/>
    <property type="match status" value="1"/>
</dbReference>
<comment type="domain">
    <text evidence="12">Contains an N-terminal zinc-binding domain, a central core domain that contains the primase activity, and a C-terminal DnaB-binding domain.</text>
</comment>
<dbReference type="Gene3D" id="1.10.860.10">
    <property type="entry name" value="DNAb Helicase, Chain A"/>
    <property type="match status" value="1"/>
</dbReference>
<dbReference type="SMART" id="SM00493">
    <property type="entry name" value="TOPRIM"/>
    <property type="match status" value="1"/>
</dbReference>
<evidence type="ECO:0000256" key="4">
    <source>
        <dbReference type="ARBA" id="ARBA00022695"/>
    </source>
</evidence>
<feature type="compositionally biased region" description="Polar residues" evidence="15">
    <location>
        <begin position="434"/>
        <end position="451"/>
    </location>
</feature>
<dbReference type="Gene3D" id="3.90.580.10">
    <property type="entry name" value="Zinc finger, CHC2-type domain"/>
    <property type="match status" value="1"/>
</dbReference>
<evidence type="ECO:0000256" key="6">
    <source>
        <dbReference type="ARBA" id="ARBA00022723"/>
    </source>
</evidence>
<keyword evidence="9" id="KW-0460">Magnesium</keyword>
<dbReference type="InterPro" id="IPR034151">
    <property type="entry name" value="TOPRIM_DnaG_bac"/>
</dbReference>
<dbReference type="InterPro" id="IPR050219">
    <property type="entry name" value="DnaG_primase"/>
</dbReference>
<dbReference type="GO" id="GO:0003899">
    <property type="term" value="F:DNA-directed RNA polymerase activity"/>
    <property type="evidence" value="ECO:0007669"/>
    <property type="project" value="UniProtKB-UniRule"/>
</dbReference>
<evidence type="ECO:0000256" key="3">
    <source>
        <dbReference type="ARBA" id="ARBA00022679"/>
    </source>
</evidence>
<dbReference type="Pfam" id="PF13155">
    <property type="entry name" value="Toprim_2"/>
    <property type="match status" value="1"/>
</dbReference>
<dbReference type="PANTHER" id="PTHR30313">
    <property type="entry name" value="DNA PRIMASE"/>
    <property type="match status" value="1"/>
</dbReference>
<evidence type="ECO:0000313" key="18">
    <source>
        <dbReference type="Proteomes" id="UP000562464"/>
    </source>
</evidence>
<dbReference type="EC" id="2.7.7.101" evidence="12"/>
<keyword evidence="8 12" id="KW-0862">Zinc</keyword>
<dbReference type="HAMAP" id="MF_00974">
    <property type="entry name" value="DNA_primase_DnaG"/>
    <property type="match status" value="1"/>
</dbReference>
<keyword evidence="4 12" id="KW-0548">Nucleotidyltransferase</keyword>
<keyword evidence="1 12" id="KW-0240">DNA-directed RNA polymerase</keyword>
<keyword evidence="5 12" id="KW-0235">DNA replication</keyword>
<evidence type="ECO:0000256" key="10">
    <source>
        <dbReference type="ARBA" id="ARBA00023125"/>
    </source>
</evidence>
<dbReference type="SUPFAM" id="SSF57783">
    <property type="entry name" value="Zinc beta-ribbon"/>
    <property type="match status" value="1"/>
</dbReference>
<dbReference type="Proteomes" id="UP000562464">
    <property type="component" value="Unassembled WGS sequence"/>
</dbReference>
<evidence type="ECO:0000256" key="12">
    <source>
        <dbReference type="HAMAP-Rule" id="MF_00974"/>
    </source>
</evidence>
<dbReference type="Gene3D" id="3.40.1360.10">
    <property type="match status" value="1"/>
</dbReference>